<feature type="region of interest" description="Disordered" evidence="1">
    <location>
        <begin position="309"/>
        <end position="328"/>
    </location>
</feature>
<evidence type="ECO:0000313" key="3">
    <source>
        <dbReference type="EMBL" id="KFA66499.1"/>
    </source>
</evidence>
<evidence type="ECO:0000256" key="1">
    <source>
        <dbReference type="SAM" id="MobiDB-lite"/>
    </source>
</evidence>
<organism evidence="3 4">
    <name type="scientific">Stachybotrys chlorohalonatus (strain IBT 40285)</name>
    <dbReference type="NCBI Taxonomy" id="1283841"/>
    <lineage>
        <taxon>Eukaryota</taxon>
        <taxon>Fungi</taxon>
        <taxon>Dikarya</taxon>
        <taxon>Ascomycota</taxon>
        <taxon>Pezizomycotina</taxon>
        <taxon>Sordariomycetes</taxon>
        <taxon>Hypocreomycetidae</taxon>
        <taxon>Hypocreales</taxon>
        <taxon>Stachybotryaceae</taxon>
        <taxon>Stachybotrys</taxon>
    </lineage>
</organism>
<keyword evidence="4" id="KW-1185">Reference proteome</keyword>
<dbReference type="OMA" id="NDHPDIW"/>
<evidence type="ECO:0008006" key="5">
    <source>
        <dbReference type="Google" id="ProtNLM"/>
    </source>
</evidence>
<sequence length="519" mass="54581">MLPAGLLASLGLLLAAAEAAPPRTWRVARSNAIEAAPEDPASSHLGNARALADKRSYVGDKFKGPRHARGHVFAIDSGNSTNATAVSQSSGVPRRNGTMVTLPRETLTRTLLVEGDASLPHLTSAGECLLSGVVTSTTTRDVTVFVTLSPGYDEGVAGPRATDTSPGGNSTSTGAVPGTGTSSSTRASQASALSGQTRSGSGSNIVNPSRSVMPEFVNTTTSALRIYTTTPAAASPWFNATQAAANTTSVAPPWSNSTLSFTTISAMASSWSSTPLLNATVSLAPSSRLNATQAVTTTTPVPFPLFNSTQPNATASSAPSLRQNSTRSVTTISLAPSPLFNTTQSMTPMMTSSPSAPTRVIDVSMIPVLSSPLLTTLSRSSRPTTTVTELGATGAPVQDRTYCGIRGQPAGTYFIAEFIEDRPGVQVTLEGCYQFCDVSKRLPSYTSTDSRGFSCTDLWLQSVMESTRGCQAYRFYHNDLGAPRCALYGMPVPWVVRDLDERQEDQWWDLDCGSPTEQL</sequence>
<dbReference type="AlphaFoldDB" id="A0A084QRB4"/>
<feature type="compositionally biased region" description="Polar residues" evidence="1">
    <location>
        <begin position="195"/>
        <end position="207"/>
    </location>
</feature>
<dbReference type="Proteomes" id="UP000028524">
    <property type="component" value="Unassembled WGS sequence"/>
</dbReference>
<feature type="chain" id="PRO_5001779577" description="Apple domain-containing protein" evidence="2">
    <location>
        <begin position="20"/>
        <end position="519"/>
    </location>
</feature>
<feature type="compositionally biased region" description="Low complexity" evidence="1">
    <location>
        <begin position="179"/>
        <end position="194"/>
    </location>
</feature>
<gene>
    <name evidence="3" type="ORF">S40285_00682</name>
</gene>
<dbReference type="InParanoid" id="A0A084QRB4"/>
<accession>A0A084QRB4</accession>
<feature type="signal peptide" evidence="2">
    <location>
        <begin position="1"/>
        <end position="19"/>
    </location>
</feature>
<reference evidence="3 4" key="1">
    <citation type="journal article" date="2014" name="BMC Genomics">
        <title>Comparative genome sequencing reveals chemotype-specific gene clusters in the toxigenic black mold Stachybotrys.</title>
        <authorList>
            <person name="Semeiks J."/>
            <person name="Borek D."/>
            <person name="Otwinowski Z."/>
            <person name="Grishin N.V."/>
        </authorList>
    </citation>
    <scope>NUCLEOTIDE SEQUENCE [LARGE SCALE GENOMIC DNA]</scope>
    <source>
        <strain evidence="3 4">IBT 40285</strain>
    </source>
</reference>
<feature type="compositionally biased region" description="Polar residues" evidence="1">
    <location>
        <begin position="162"/>
        <end position="174"/>
    </location>
</feature>
<dbReference type="STRING" id="1283841.A0A084QRB4"/>
<keyword evidence="2" id="KW-0732">Signal</keyword>
<dbReference type="EMBL" id="KL660440">
    <property type="protein sequence ID" value="KFA66499.1"/>
    <property type="molecule type" value="Genomic_DNA"/>
</dbReference>
<evidence type="ECO:0000256" key="2">
    <source>
        <dbReference type="SAM" id="SignalP"/>
    </source>
</evidence>
<evidence type="ECO:0000313" key="4">
    <source>
        <dbReference type="Proteomes" id="UP000028524"/>
    </source>
</evidence>
<protein>
    <recommendedName>
        <fullName evidence="5">Apple domain-containing protein</fullName>
    </recommendedName>
</protein>
<dbReference type="HOGENOM" id="CLU_512076_0_0_1"/>
<dbReference type="OrthoDB" id="5152618at2759"/>
<name>A0A084QRB4_STAC4</name>
<proteinExistence type="predicted"/>
<feature type="region of interest" description="Disordered" evidence="1">
    <location>
        <begin position="150"/>
        <end position="207"/>
    </location>
</feature>